<keyword evidence="4" id="KW-1185">Reference proteome</keyword>
<dbReference type="Gene3D" id="3.80.10.10">
    <property type="entry name" value="Ribonuclease Inhibitor"/>
    <property type="match status" value="1"/>
</dbReference>
<protein>
    <submittedName>
        <fullName evidence="3">Putative F-box domain-containing protein</fullName>
    </submittedName>
</protein>
<dbReference type="AlphaFoldDB" id="A0A1W2TW71"/>
<dbReference type="Proteomes" id="UP000054516">
    <property type="component" value="Unassembled WGS sequence"/>
</dbReference>
<dbReference type="OrthoDB" id="2522477at2759"/>
<dbReference type="InterPro" id="IPR032675">
    <property type="entry name" value="LRR_dom_sf"/>
</dbReference>
<feature type="domain" description="MSP" evidence="2">
    <location>
        <begin position="363"/>
        <end position="435"/>
    </location>
</feature>
<name>A0A1W2TW71_ROSNE</name>
<proteinExistence type="predicted"/>
<dbReference type="PROSITE" id="PS50202">
    <property type="entry name" value="MSP"/>
    <property type="match status" value="1"/>
</dbReference>
<dbReference type="SUPFAM" id="SSF52047">
    <property type="entry name" value="RNI-like"/>
    <property type="match status" value="1"/>
</dbReference>
<dbReference type="STRING" id="77044.A0A1W2TW71"/>
<dbReference type="InterPro" id="IPR001810">
    <property type="entry name" value="F-box_dom"/>
</dbReference>
<dbReference type="SUPFAM" id="SSF81383">
    <property type="entry name" value="F-box domain"/>
    <property type="match status" value="1"/>
</dbReference>
<dbReference type="InterPro" id="IPR036047">
    <property type="entry name" value="F-box-like_dom_sf"/>
</dbReference>
<dbReference type="EMBL" id="DF977535">
    <property type="protein sequence ID" value="GAP92870.1"/>
    <property type="molecule type" value="Genomic_DNA"/>
</dbReference>
<dbReference type="OMA" id="TYKGAPW"/>
<evidence type="ECO:0000259" key="2">
    <source>
        <dbReference type="PROSITE" id="PS50202"/>
    </source>
</evidence>
<evidence type="ECO:0000313" key="4">
    <source>
        <dbReference type="Proteomes" id="UP000054516"/>
    </source>
</evidence>
<feature type="compositionally biased region" description="Polar residues" evidence="1">
    <location>
        <begin position="29"/>
        <end position="39"/>
    </location>
</feature>
<sequence length="435" mass="48847">MSRDDSVGRSGPKAKPREPVKSHGGANGRGSSTKDSSTTDNINKDGGGGGDNGRRRGLVDLPEGVLAQIFKILAHTSPGNLCSVSLVNKNWHDVADSILYKDVRFEKPEHHLVFGQSLTRRERRGSAIHYASLEYPTSELSHLSLNGHIANSHYAPSHFDSLSRTISTMSNLKELDIAVPVTLLHGIGALFNGPFDLACLQSCSLYYQCPDNAYWDLRENIHIFAHPTLETLYIRRAKLDYRGFDFIERPHELPLKTLHLIECDVSDDALGDVLELPKALEEFVMTQSAQPTPDLEESSDNMGDYIVALRSQCETLQRITIDFPTMGSRRSLRMRDFEALKIFRINWDWQLFGKKSKKPRLDSFGVPPNLEKLEFFNELGTDEEVAELLDYLMQTSNVAAKAVKTTPVKSVNRLLAHRPPARARDRRDSYTITLT</sequence>
<dbReference type="InterPro" id="IPR000535">
    <property type="entry name" value="MSP_dom"/>
</dbReference>
<gene>
    <name evidence="3" type="ORF">SAMD00023353_9000300</name>
</gene>
<evidence type="ECO:0000313" key="3">
    <source>
        <dbReference type="EMBL" id="GAP92870.1"/>
    </source>
</evidence>
<dbReference type="Pfam" id="PF12937">
    <property type="entry name" value="F-box-like"/>
    <property type="match status" value="1"/>
</dbReference>
<feature type="region of interest" description="Disordered" evidence="1">
    <location>
        <begin position="1"/>
        <end position="56"/>
    </location>
</feature>
<evidence type="ECO:0000256" key="1">
    <source>
        <dbReference type="SAM" id="MobiDB-lite"/>
    </source>
</evidence>
<organism evidence="3">
    <name type="scientific">Rosellinia necatrix</name>
    <name type="common">White root-rot fungus</name>
    <dbReference type="NCBI Taxonomy" id="77044"/>
    <lineage>
        <taxon>Eukaryota</taxon>
        <taxon>Fungi</taxon>
        <taxon>Dikarya</taxon>
        <taxon>Ascomycota</taxon>
        <taxon>Pezizomycotina</taxon>
        <taxon>Sordariomycetes</taxon>
        <taxon>Xylariomycetidae</taxon>
        <taxon>Xylariales</taxon>
        <taxon>Xylariaceae</taxon>
        <taxon>Rosellinia</taxon>
    </lineage>
</organism>
<reference evidence="3" key="1">
    <citation type="submission" date="2016-03" db="EMBL/GenBank/DDBJ databases">
        <title>Draft genome sequence of Rosellinia necatrix.</title>
        <authorList>
            <person name="Kanematsu S."/>
        </authorList>
    </citation>
    <scope>NUCLEOTIDE SEQUENCE [LARGE SCALE GENOMIC DNA]</scope>
    <source>
        <strain evidence="3">W97</strain>
    </source>
</reference>
<accession>A0A1W2TW71</accession>